<feature type="transmembrane region" description="Helical" evidence="1">
    <location>
        <begin position="12"/>
        <end position="39"/>
    </location>
</feature>
<feature type="transmembrane region" description="Helical" evidence="1">
    <location>
        <begin position="90"/>
        <end position="115"/>
    </location>
</feature>
<comment type="caution">
    <text evidence="2">The sequence shown here is derived from an EMBL/GenBank/DDBJ whole genome shotgun (WGS) entry which is preliminary data.</text>
</comment>
<evidence type="ECO:0000313" key="2">
    <source>
        <dbReference type="EMBL" id="GFS04066.1"/>
    </source>
</evidence>
<proteinExistence type="predicted"/>
<accession>A0AAV4I367</accession>
<gene>
    <name evidence="2" type="ORF">ElyMa_006485600</name>
</gene>
<sequence>MYSCEKRLYLTHVCTVVVVGGVVVVVGVGVVVVVVVVVVVGVGVVVVLVVVEAVVIVVGAIVLAVVGVVVVNIGVVVAGGSVEPELGMELLEVDVITVGIVVVTVVVGEVCIGVVDCAQAIPPTTLLGSSQTSRSGLKTKLAGQSSSDVTRPEHSMNMVQLVGCGWMPSTQPLSAHKVSTSGSRFRPV</sequence>
<evidence type="ECO:0000313" key="3">
    <source>
        <dbReference type="Proteomes" id="UP000762676"/>
    </source>
</evidence>
<reference evidence="2 3" key="1">
    <citation type="journal article" date="2021" name="Elife">
        <title>Chloroplast acquisition without the gene transfer in kleptoplastic sea slugs, Plakobranchus ocellatus.</title>
        <authorList>
            <person name="Maeda T."/>
            <person name="Takahashi S."/>
            <person name="Yoshida T."/>
            <person name="Shimamura S."/>
            <person name="Takaki Y."/>
            <person name="Nagai Y."/>
            <person name="Toyoda A."/>
            <person name="Suzuki Y."/>
            <person name="Arimoto A."/>
            <person name="Ishii H."/>
            <person name="Satoh N."/>
            <person name="Nishiyama T."/>
            <person name="Hasebe M."/>
            <person name="Maruyama T."/>
            <person name="Minagawa J."/>
            <person name="Obokata J."/>
            <person name="Shigenobu S."/>
        </authorList>
    </citation>
    <scope>NUCLEOTIDE SEQUENCE [LARGE SCALE GENOMIC DNA]</scope>
</reference>
<evidence type="ECO:0000256" key="1">
    <source>
        <dbReference type="SAM" id="Phobius"/>
    </source>
</evidence>
<dbReference type="AlphaFoldDB" id="A0AAV4I367"/>
<keyword evidence="1" id="KW-1133">Transmembrane helix</keyword>
<dbReference type="EMBL" id="BMAT01013026">
    <property type="protein sequence ID" value="GFS04066.1"/>
    <property type="molecule type" value="Genomic_DNA"/>
</dbReference>
<keyword evidence="1" id="KW-0812">Transmembrane</keyword>
<feature type="transmembrane region" description="Helical" evidence="1">
    <location>
        <begin position="45"/>
        <end position="78"/>
    </location>
</feature>
<organism evidence="2 3">
    <name type="scientific">Elysia marginata</name>
    <dbReference type="NCBI Taxonomy" id="1093978"/>
    <lineage>
        <taxon>Eukaryota</taxon>
        <taxon>Metazoa</taxon>
        <taxon>Spiralia</taxon>
        <taxon>Lophotrochozoa</taxon>
        <taxon>Mollusca</taxon>
        <taxon>Gastropoda</taxon>
        <taxon>Heterobranchia</taxon>
        <taxon>Euthyneura</taxon>
        <taxon>Panpulmonata</taxon>
        <taxon>Sacoglossa</taxon>
        <taxon>Placobranchoidea</taxon>
        <taxon>Plakobranchidae</taxon>
        <taxon>Elysia</taxon>
    </lineage>
</organism>
<protein>
    <submittedName>
        <fullName evidence="2">Uncharacterized protein</fullName>
    </submittedName>
</protein>
<name>A0AAV4I367_9GAST</name>
<keyword evidence="3" id="KW-1185">Reference proteome</keyword>
<dbReference type="Proteomes" id="UP000762676">
    <property type="component" value="Unassembled WGS sequence"/>
</dbReference>
<keyword evidence="1" id="KW-0472">Membrane</keyword>